<name>A0A8S9X4T4_APOLU</name>
<evidence type="ECO:0000256" key="1">
    <source>
        <dbReference type="SAM" id="MobiDB-lite"/>
    </source>
</evidence>
<gene>
    <name evidence="2" type="ORF">GE061_002326</name>
</gene>
<evidence type="ECO:0000313" key="2">
    <source>
        <dbReference type="EMBL" id="KAF6203987.1"/>
    </source>
</evidence>
<organism evidence="2 3">
    <name type="scientific">Apolygus lucorum</name>
    <name type="common">Small green plant bug</name>
    <name type="synonym">Lygocoris lucorum</name>
    <dbReference type="NCBI Taxonomy" id="248454"/>
    <lineage>
        <taxon>Eukaryota</taxon>
        <taxon>Metazoa</taxon>
        <taxon>Ecdysozoa</taxon>
        <taxon>Arthropoda</taxon>
        <taxon>Hexapoda</taxon>
        <taxon>Insecta</taxon>
        <taxon>Pterygota</taxon>
        <taxon>Neoptera</taxon>
        <taxon>Paraneoptera</taxon>
        <taxon>Hemiptera</taxon>
        <taxon>Heteroptera</taxon>
        <taxon>Panheteroptera</taxon>
        <taxon>Cimicomorpha</taxon>
        <taxon>Miridae</taxon>
        <taxon>Mirini</taxon>
        <taxon>Apolygus</taxon>
    </lineage>
</organism>
<proteinExistence type="predicted"/>
<dbReference type="EMBL" id="WIXP02000010">
    <property type="protein sequence ID" value="KAF6203987.1"/>
    <property type="molecule type" value="Genomic_DNA"/>
</dbReference>
<feature type="region of interest" description="Disordered" evidence="1">
    <location>
        <begin position="66"/>
        <end position="109"/>
    </location>
</feature>
<accession>A0A8S9X4T4</accession>
<feature type="compositionally biased region" description="Basic and acidic residues" evidence="1">
    <location>
        <begin position="90"/>
        <end position="109"/>
    </location>
</feature>
<evidence type="ECO:0000313" key="3">
    <source>
        <dbReference type="Proteomes" id="UP000466442"/>
    </source>
</evidence>
<comment type="caution">
    <text evidence="2">The sequence shown here is derived from an EMBL/GenBank/DDBJ whole genome shotgun (WGS) entry which is preliminary data.</text>
</comment>
<dbReference type="AlphaFoldDB" id="A0A8S9X4T4"/>
<protein>
    <submittedName>
        <fullName evidence="2">Uncharacterized protein</fullName>
    </submittedName>
</protein>
<sequence>MFRSLLLDGLMSALEQEWVAMTHIELVAAAVEMMERTQNTALLSTLWVAGLNRQQVEMEGLQARCEAEPGGTRTGGSNTTQSHKSLRRKMVPDGREGERIDGLLERKFR</sequence>
<keyword evidence="3" id="KW-1185">Reference proteome</keyword>
<dbReference type="Proteomes" id="UP000466442">
    <property type="component" value="Unassembled WGS sequence"/>
</dbReference>
<reference evidence="2" key="1">
    <citation type="journal article" date="2021" name="Mol. Ecol. Resour.">
        <title>Apolygus lucorum genome provides insights into omnivorousness and mesophyll feeding.</title>
        <authorList>
            <person name="Liu Y."/>
            <person name="Liu H."/>
            <person name="Wang H."/>
            <person name="Huang T."/>
            <person name="Liu B."/>
            <person name="Yang B."/>
            <person name="Yin L."/>
            <person name="Li B."/>
            <person name="Zhang Y."/>
            <person name="Zhang S."/>
            <person name="Jiang F."/>
            <person name="Zhang X."/>
            <person name="Ren Y."/>
            <person name="Wang B."/>
            <person name="Wang S."/>
            <person name="Lu Y."/>
            <person name="Wu K."/>
            <person name="Fan W."/>
            <person name="Wang G."/>
        </authorList>
    </citation>
    <scope>NUCLEOTIDE SEQUENCE</scope>
    <source>
        <strain evidence="2">12Hb</strain>
    </source>
</reference>